<evidence type="ECO:0000256" key="1">
    <source>
        <dbReference type="SAM" id="MobiDB-lite"/>
    </source>
</evidence>
<gene>
    <name evidence="2" type="ORF">H5411_15185</name>
</gene>
<evidence type="ECO:0000313" key="3">
    <source>
        <dbReference type="Proteomes" id="UP000550260"/>
    </source>
</evidence>
<dbReference type="Proteomes" id="UP000550260">
    <property type="component" value="Unassembled WGS sequence"/>
</dbReference>
<comment type="caution">
    <text evidence="2">The sequence shown here is derived from an EMBL/GenBank/DDBJ whole genome shotgun (WGS) entry which is preliminary data.</text>
</comment>
<accession>A0A8E1VYE9</accession>
<dbReference type="RefSeq" id="WP_183124190.1">
    <property type="nucleotide sequence ID" value="NZ_JACJHR010000018.1"/>
</dbReference>
<dbReference type="EMBL" id="JACJHR010000018">
    <property type="protein sequence ID" value="MBB2500464.1"/>
    <property type="molecule type" value="Genomic_DNA"/>
</dbReference>
<reference evidence="2 3" key="1">
    <citation type="submission" date="2020-08" db="EMBL/GenBank/DDBJ databases">
        <title>Amycolatopsis echigonensis JCM 21831.</title>
        <authorList>
            <person name="Tedsree N."/>
            <person name="Kuncharoen N."/>
            <person name="Likhitwitayawuid K."/>
            <person name="Tanasupawat S."/>
        </authorList>
    </citation>
    <scope>NUCLEOTIDE SEQUENCE [LARGE SCALE GENOMIC DNA]</scope>
    <source>
        <strain evidence="2 3">JCM 21831</strain>
    </source>
</reference>
<organism evidence="2 3">
    <name type="scientific">Amycolatopsis echigonensis</name>
    <dbReference type="NCBI Taxonomy" id="2576905"/>
    <lineage>
        <taxon>Bacteria</taxon>
        <taxon>Bacillati</taxon>
        <taxon>Actinomycetota</taxon>
        <taxon>Actinomycetes</taxon>
        <taxon>Pseudonocardiales</taxon>
        <taxon>Pseudonocardiaceae</taxon>
        <taxon>Amycolatopsis</taxon>
    </lineage>
</organism>
<proteinExistence type="predicted"/>
<feature type="region of interest" description="Disordered" evidence="1">
    <location>
        <begin position="19"/>
        <end position="38"/>
    </location>
</feature>
<dbReference type="AlphaFoldDB" id="A0A8E1VYE9"/>
<name>A0A8E1VYE9_9PSEU</name>
<protein>
    <submittedName>
        <fullName evidence="2">Uncharacterized protein</fullName>
    </submittedName>
</protein>
<sequence length="55" mass="6181">MRTTVRSRTARAPVSPVLFSHPVSHSAGRTLSEADQRRTRGVRFSSVAAPARRYW</sequence>
<evidence type="ECO:0000313" key="2">
    <source>
        <dbReference type="EMBL" id="MBB2500464.1"/>
    </source>
</evidence>